<dbReference type="Gene3D" id="3.40.50.300">
    <property type="entry name" value="P-loop containing nucleotide triphosphate hydrolases"/>
    <property type="match status" value="2"/>
</dbReference>
<feature type="domain" description="ABC transporter" evidence="3">
    <location>
        <begin position="253"/>
        <end position="483"/>
    </location>
</feature>
<dbReference type="SUPFAM" id="SSF52540">
    <property type="entry name" value="P-loop containing nucleoside triphosphate hydrolases"/>
    <property type="match status" value="2"/>
</dbReference>
<dbReference type="PANTHER" id="PTHR43790">
    <property type="entry name" value="CARBOHYDRATE TRANSPORT ATP-BINDING PROTEIN MG119-RELATED"/>
    <property type="match status" value="1"/>
</dbReference>
<evidence type="ECO:0000313" key="5">
    <source>
        <dbReference type="Proteomes" id="UP001174909"/>
    </source>
</evidence>
<dbReference type="CDD" id="cd03215">
    <property type="entry name" value="ABC_Carb_Monos_II"/>
    <property type="match status" value="1"/>
</dbReference>
<dbReference type="PANTHER" id="PTHR43790:SF4">
    <property type="entry name" value="GUANOSINE IMPORT ATP-BINDING PROTEIN NUPO"/>
    <property type="match status" value="1"/>
</dbReference>
<name>A0AA35X0D1_GEOBA</name>
<keyword evidence="1" id="KW-0547">Nucleotide-binding</keyword>
<dbReference type="InterPro" id="IPR017871">
    <property type="entry name" value="ABC_transporter-like_CS"/>
</dbReference>
<evidence type="ECO:0000256" key="2">
    <source>
        <dbReference type="ARBA" id="ARBA00022840"/>
    </source>
</evidence>
<organism evidence="4 5">
    <name type="scientific">Geodia barretti</name>
    <name type="common">Barrett's horny sponge</name>
    <dbReference type="NCBI Taxonomy" id="519541"/>
    <lineage>
        <taxon>Eukaryota</taxon>
        <taxon>Metazoa</taxon>
        <taxon>Porifera</taxon>
        <taxon>Demospongiae</taxon>
        <taxon>Heteroscleromorpha</taxon>
        <taxon>Tetractinellida</taxon>
        <taxon>Astrophorina</taxon>
        <taxon>Geodiidae</taxon>
        <taxon>Geodia</taxon>
    </lineage>
</organism>
<comment type="caution">
    <text evidence="4">The sequence shown here is derived from an EMBL/GenBank/DDBJ whole genome shotgun (WGS) entry which is preliminary data.</text>
</comment>
<protein>
    <submittedName>
        <fullName evidence="4">Guanosine import ATP-binding protein NupO</fullName>
    </submittedName>
</protein>
<dbReference type="PROSITE" id="PS00211">
    <property type="entry name" value="ABC_TRANSPORTER_1"/>
    <property type="match status" value="1"/>
</dbReference>
<gene>
    <name evidence="4" type="ORF">GBAR_LOCUS19789</name>
</gene>
<proteinExistence type="predicted"/>
<reference evidence="4" key="1">
    <citation type="submission" date="2023-03" db="EMBL/GenBank/DDBJ databases">
        <authorList>
            <person name="Steffen K."/>
            <person name="Cardenas P."/>
        </authorList>
    </citation>
    <scope>NUCLEOTIDE SEQUENCE</scope>
</reference>
<dbReference type="Proteomes" id="UP001174909">
    <property type="component" value="Unassembled WGS sequence"/>
</dbReference>
<accession>A0AA35X0D1</accession>
<dbReference type="Pfam" id="PF00005">
    <property type="entry name" value="ABC_tran"/>
    <property type="match status" value="2"/>
</dbReference>
<evidence type="ECO:0000256" key="1">
    <source>
        <dbReference type="ARBA" id="ARBA00022741"/>
    </source>
</evidence>
<dbReference type="GO" id="GO:0005524">
    <property type="term" value="F:ATP binding"/>
    <property type="evidence" value="ECO:0007669"/>
    <property type="project" value="UniProtKB-KW"/>
</dbReference>
<dbReference type="InterPro" id="IPR027417">
    <property type="entry name" value="P-loop_NTPase"/>
</dbReference>
<dbReference type="EMBL" id="CASHTH010002784">
    <property type="protein sequence ID" value="CAI8035246.1"/>
    <property type="molecule type" value="Genomic_DNA"/>
</dbReference>
<keyword evidence="2 4" id="KW-0067">ATP-binding</keyword>
<feature type="domain" description="ABC transporter" evidence="3">
    <location>
        <begin position="1"/>
        <end position="235"/>
    </location>
</feature>
<dbReference type="GO" id="GO:0016887">
    <property type="term" value="F:ATP hydrolysis activity"/>
    <property type="evidence" value="ECO:0007669"/>
    <property type="project" value="InterPro"/>
</dbReference>
<dbReference type="PROSITE" id="PS50893">
    <property type="entry name" value="ABC_TRANSPORTER_2"/>
    <property type="match status" value="2"/>
</dbReference>
<sequence length="486" mass="53432">MRGISKHFGQVHANVAVDFTLHRGEIHAIVGENGAGKSTLMKILYGLYQPDAGEIFVDGRAVTISSPRRAMQLGLGMVQQHFTLIPVFTALQNIVLAKEPRKFGALLDYQQAGEQIAALAAQLGFDVPLNTPIESLPIGAQQHTEILKVLYHGTDILIMDEPTAVLAPQEVEGLFNCMRNLKSEGKSLIIITHKLDEVMAIADTVTVMRRGQAVASCPINDTDPTTLAEMILGEPVIPTSVTREQTTGTTPLLRLENATLSGNSDTTRRQRWKKVFPGEIVGIAGVEGNGQTELVQVLTGLRQIDSGTFTLNGERIAHIPADRHRHGISLNDRIDDNFIIGHHKHSRFCRYELLQRKSIQRYALNALDKYQIRVGDITDPIRTLSGGNQQKVVVARELEAQPEVIIAAHPTRGLDIHAAEFVHTRLIHARNRAKAVLLVSSELDELLHLSDRIAVMYDGKIVGVVKPSETNKQELGALMLGLNSNR</sequence>
<evidence type="ECO:0000313" key="4">
    <source>
        <dbReference type="EMBL" id="CAI8035246.1"/>
    </source>
</evidence>
<dbReference type="InterPro" id="IPR003439">
    <property type="entry name" value="ABC_transporter-like_ATP-bd"/>
</dbReference>
<dbReference type="SMART" id="SM00382">
    <property type="entry name" value="AAA"/>
    <property type="match status" value="2"/>
</dbReference>
<dbReference type="CDD" id="cd03216">
    <property type="entry name" value="ABC_Carb_Monos_I"/>
    <property type="match status" value="1"/>
</dbReference>
<dbReference type="AlphaFoldDB" id="A0AA35X0D1"/>
<dbReference type="InterPro" id="IPR003593">
    <property type="entry name" value="AAA+_ATPase"/>
</dbReference>
<keyword evidence="5" id="KW-1185">Reference proteome</keyword>
<dbReference type="InterPro" id="IPR050107">
    <property type="entry name" value="ABC_carbohydrate_import_ATPase"/>
</dbReference>
<evidence type="ECO:0000259" key="3">
    <source>
        <dbReference type="PROSITE" id="PS50893"/>
    </source>
</evidence>